<proteinExistence type="predicted"/>
<organism evidence="1 2">
    <name type="scientific">Caldisphaera lagunensis (strain DSM 15908 / JCM 11604 / ANMR 0165 / IC-154)</name>
    <dbReference type="NCBI Taxonomy" id="1056495"/>
    <lineage>
        <taxon>Archaea</taxon>
        <taxon>Thermoproteota</taxon>
        <taxon>Thermoprotei</taxon>
        <taxon>Acidilobales</taxon>
        <taxon>Caldisphaeraceae</taxon>
        <taxon>Caldisphaera</taxon>
    </lineage>
</organism>
<dbReference type="GeneID" id="14211851"/>
<evidence type="ECO:0000313" key="1">
    <source>
        <dbReference type="EMBL" id="AFZ70348.1"/>
    </source>
</evidence>
<dbReference type="PANTHER" id="PTHR41700">
    <property type="entry name" value="GCN5-RELATED N-ACETYLTRANSFERASE"/>
    <property type="match status" value="1"/>
</dbReference>
<dbReference type="Gene3D" id="3.40.630.30">
    <property type="match status" value="1"/>
</dbReference>
<dbReference type="HOGENOM" id="CLU_061573_1_0_2"/>
<reference evidence="2" key="1">
    <citation type="submission" date="2012-03" db="EMBL/GenBank/DDBJ databases">
        <title>Complete genome of Caldisphaera lagunensis DSM 15908.</title>
        <authorList>
            <person name="Lucas S."/>
            <person name="Copeland A."/>
            <person name="Lapidus A."/>
            <person name="Glavina del Rio T."/>
            <person name="Dalin E."/>
            <person name="Tice H."/>
            <person name="Bruce D."/>
            <person name="Goodwin L."/>
            <person name="Pitluck S."/>
            <person name="Peters L."/>
            <person name="Mikhailova N."/>
            <person name="Teshima H."/>
            <person name="Kyrpides N."/>
            <person name="Mavromatis K."/>
            <person name="Ivanova N."/>
            <person name="Brettin T."/>
            <person name="Detter J.C."/>
            <person name="Han C."/>
            <person name="Larimer F."/>
            <person name="Land M."/>
            <person name="Hauser L."/>
            <person name="Markowitz V."/>
            <person name="Cheng J.-F."/>
            <person name="Hugenholtz P."/>
            <person name="Woyke T."/>
            <person name="Wu D."/>
            <person name="Spring S."/>
            <person name="Schroeder M."/>
            <person name="Brambilla E."/>
            <person name="Klenk H.-P."/>
            <person name="Eisen J.A."/>
        </authorList>
    </citation>
    <scope>NUCLEOTIDE SEQUENCE [LARGE SCALE GENOMIC DNA]</scope>
    <source>
        <strain evidence="2">DSM 15908 / JCM 11604 / IC-154</strain>
    </source>
</reference>
<dbReference type="RefSeq" id="WP_015232246.1">
    <property type="nucleotide sequence ID" value="NC_019791.1"/>
</dbReference>
<dbReference type="EMBL" id="CP003378">
    <property type="protein sequence ID" value="AFZ70348.1"/>
    <property type="molecule type" value="Genomic_DNA"/>
</dbReference>
<dbReference type="SUPFAM" id="SSF55729">
    <property type="entry name" value="Acyl-CoA N-acyltransferases (Nat)"/>
    <property type="match status" value="1"/>
</dbReference>
<dbReference type="OrthoDB" id="31228at2157"/>
<dbReference type="PANTHER" id="PTHR41700:SF1">
    <property type="entry name" value="N-ACETYLTRANSFERASE DOMAIN-CONTAINING PROTEIN"/>
    <property type="match status" value="1"/>
</dbReference>
<gene>
    <name evidence="1" type="ordered locus">Calag_0591</name>
</gene>
<dbReference type="STRING" id="1056495.Calag_0591"/>
<sequence length="297" mass="34240">MEDILIKKIKDAKDLENVMEIEKSAWGMPDYTEATPVHILKALAENGGIILGAFYNGNMIGFNMGWAVGCNENRYFYSHMTGVLNEYKYKNVGYKLKIKQREEVLKLGIDLIKWTFDPLQSLNLNFNLEKLGAIGRIYKENYYGNIRDSINKGLETDRFEAEWYISSKYVSNKLEGKIKTPSFEELMGKGAYLAIDSKTSKEKGKKGEIFDIEIPIKKEFKLNNKIVLISIPKEISFIKEINKDIAQMWRLYTREAYKFYLSNGYIAIGYTKSKNNGYVVLIKTSLNDLLEGDKLWS</sequence>
<dbReference type="AlphaFoldDB" id="L0A8Y6"/>
<name>L0A8Y6_CALLD</name>
<dbReference type="InterPro" id="IPR016181">
    <property type="entry name" value="Acyl_CoA_acyltransferase"/>
</dbReference>
<evidence type="ECO:0008006" key="3">
    <source>
        <dbReference type="Google" id="ProtNLM"/>
    </source>
</evidence>
<dbReference type="Proteomes" id="UP000010469">
    <property type="component" value="Chromosome"/>
</dbReference>
<keyword evidence="2" id="KW-1185">Reference proteome</keyword>
<dbReference type="eggNOG" id="arCOG04215">
    <property type="taxonomic scope" value="Archaea"/>
</dbReference>
<protein>
    <recommendedName>
        <fullName evidence="3">N-acetyltransferase domain-containing protein</fullName>
    </recommendedName>
</protein>
<dbReference type="InterPro" id="IPR038764">
    <property type="entry name" value="GNAT_N_AcTrfase_prd"/>
</dbReference>
<dbReference type="KEGG" id="clg:Calag_0591"/>
<accession>L0A8Y6</accession>
<dbReference type="InParanoid" id="L0A8Y6"/>
<evidence type="ECO:0000313" key="2">
    <source>
        <dbReference type="Proteomes" id="UP000010469"/>
    </source>
</evidence>